<dbReference type="Proteomes" id="UP000477070">
    <property type="component" value="Unassembled WGS sequence"/>
</dbReference>
<comment type="caution">
    <text evidence="3">The sequence shown here is derived from an EMBL/GenBank/DDBJ whole genome shotgun (WGS) entry which is preliminary data.</text>
</comment>
<gene>
    <name evidence="2" type="ORF">DCO61_07910</name>
    <name evidence="3" type="ORF">LS64_011940</name>
</gene>
<dbReference type="AlphaFoldDB" id="A0A347VNI7"/>
<evidence type="ECO:0000313" key="3">
    <source>
        <dbReference type="EMBL" id="TLD91483.1"/>
    </source>
</evidence>
<feature type="region of interest" description="Disordered" evidence="1">
    <location>
        <begin position="22"/>
        <end position="72"/>
    </location>
</feature>
<dbReference type="EMBL" id="QBIU01000001">
    <property type="protein sequence ID" value="MWV69926.1"/>
    <property type="molecule type" value="Genomic_DNA"/>
</dbReference>
<keyword evidence="4" id="KW-1185">Reference proteome</keyword>
<organism evidence="3 4">
    <name type="scientific">Helicobacter saguini</name>
    <dbReference type="NCBI Taxonomy" id="1548018"/>
    <lineage>
        <taxon>Bacteria</taxon>
        <taxon>Pseudomonadati</taxon>
        <taxon>Campylobacterota</taxon>
        <taxon>Epsilonproteobacteria</taxon>
        <taxon>Campylobacterales</taxon>
        <taxon>Helicobacteraceae</taxon>
        <taxon>Helicobacter</taxon>
    </lineage>
</organism>
<reference evidence="3" key="3">
    <citation type="submission" date="2018-04" db="EMBL/GenBank/DDBJ databases">
        <authorList>
            <person name="Sheh A."/>
            <person name="Shen Z."/>
            <person name="Mannion A.J."/>
            <person name="Fox J.G."/>
        </authorList>
    </citation>
    <scope>NUCLEOTIDE SEQUENCE</scope>
    <source>
        <strain evidence="3">MIT 97-6194</strain>
    </source>
</reference>
<dbReference type="EMBL" id="JRMP02000037">
    <property type="protein sequence ID" value="TLD91483.1"/>
    <property type="molecule type" value="Genomic_DNA"/>
</dbReference>
<proteinExistence type="predicted"/>
<name>A0A347VNI7_9HELI</name>
<evidence type="ECO:0000313" key="2">
    <source>
        <dbReference type="EMBL" id="MWV69926.1"/>
    </source>
</evidence>
<reference evidence="2 5" key="4">
    <citation type="submission" date="2019-12" db="EMBL/GenBank/DDBJ databases">
        <title>Multi-Generational Helicobacter saguini Isolates.</title>
        <authorList>
            <person name="Mannion A."/>
            <person name="Shen Z."/>
            <person name="Fox J.G."/>
        </authorList>
    </citation>
    <scope>NUCLEOTIDE SEQUENCE [LARGE SCALE GENOMIC DNA]</scope>
    <source>
        <strain evidence="2">16-048</strain>
        <strain evidence="5">16-048 (F4)</strain>
    </source>
</reference>
<dbReference type="RefSeq" id="WP_034573121.1">
    <property type="nucleotide sequence ID" value="NZ_JRMP02000037.1"/>
</dbReference>
<evidence type="ECO:0000313" key="5">
    <source>
        <dbReference type="Proteomes" id="UP000477070"/>
    </source>
</evidence>
<feature type="compositionally biased region" description="Polar residues" evidence="1">
    <location>
        <begin position="39"/>
        <end position="72"/>
    </location>
</feature>
<reference evidence="3 4" key="2">
    <citation type="journal article" date="2016" name="Infect. Immun.">
        <title>Helicobacter saguini, a Novel Helicobacter Isolated from Cotton-Top Tamarins with Ulcerative Colitis, Has Proinflammatory Properties and Induces Typhlocolitis and Dysplasia in Gnotobiotic IL-10-/- Mice.</title>
        <authorList>
            <person name="Shen Z."/>
            <person name="Mannion A."/>
            <person name="Whary M.T."/>
            <person name="Muthupalani S."/>
            <person name="Sheh A."/>
            <person name="Feng Y."/>
            <person name="Gong G."/>
            <person name="Vandamme P."/>
            <person name="Holcombe H.R."/>
            <person name="Paster B.J."/>
            <person name="Fox J.G."/>
        </authorList>
    </citation>
    <scope>NUCLEOTIDE SEQUENCE [LARGE SCALE GENOMIC DNA]</scope>
    <source>
        <strain evidence="3 4">MIT 97-6194</strain>
    </source>
</reference>
<sequence>MAEKNEKDLSFMELLLRSLGMKGKEHDATDTPTIKLPDTTKTGHGQNNTNNSGEQEQSTSIESDTGLYTATHNGSISEILQAESRRSGARAEIVKEIDTRKQSIDERNSAIQGINRDELEEQKRLKLDYFEQRVKTQDTNDKYNEILSNREVKRIQNQFDLITKDKGDKVALESYKGFCEYCDKQMKNGYIKGLIQGRKEVEEMLKISHEKIKIYEKSLESKSLESKSQDKDKGFSR</sequence>
<dbReference type="Proteomes" id="UP000029714">
    <property type="component" value="Unassembled WGS sequence"/>
</dbReference>
<accession>A0A347VNI7</accession>
<evidence type="ECO:0000256" key="1">
    <source>
        <dbReference type="SAM" id="MobiDB-lite"/>
    </source>
</evidence>
<protein>
    <submittedName>
        <fullName evidence="3">Uncharacterized protein</fullName>
    </submittedName>
</protein>
<evidence type="ECO:0000313" key="4">
    <source>
        <dbReference type="Proteomes" id="UP000029714"/>
    </source>
</evidence>
<reference evidence="3 4" key="1">
    <citation type="journal article" date="2014" name="Genome Announc.">
        <title>Draft genome sequences of eight enterohepatic helicobacter species isolated from both laboratory and wild rodents.</title>
        <authorList>
            <person name="Sheh A."/>
            <person name="Shen Z."/>
            <person name="Fox J.G."/>
        </authorList>
    </citation>
    <scope>NUCLEOTIDE SEQUENCE [LARGE SCALE GENOMIC DNA]</scope>
    <source>
        <strain evidence="3 4">MIT 97-6194</strain>
    </source>
</reference>